<keyword evidence="2" id="KW-1185">Reference proteome</keyword>
<evidence type="ECO:0000313" key="2">
    <source>
        <dbReference type="Proteomes" id="UP000029692"/>
    </source>
</evidence>
<protein>
    <submittedName>
        <fullName evidence="1">Uncharacterized protein</fullName>
    </submittedName>
</protein>
<proteinExistence type="predicted"/>
<gene>
    <name evidence="1" type="ORF">DC28_05210</name>
</gene>
<evidence type="ECO:0000313" key="1">
    <source>
        <dbReference type="EMBL" id="KGE73176.1"/>
    </source>
</evidence>
<sequence length="64" mass="7195">MYVRFAATFMILLKAIRTTALNQEHPSKRSPKTGFVPCAVQVRKISHLKNRGRIITLDLGTGLQ</sequence>
<accession>A0A098R087</accession>
<dbReference type="EMBL" id="JNUP01000045">
    <property type="protein sequence ID" value="KGE73176.1"/>
    <property type="molecule type" value="Genomic_DNA"/>
</dbReference>
<dbReference type="Proteomes" id="UP000029692">
    <property type="component" value="Unassembled WGS sequence"/>
</dbReference>
<dbReference type="AlphaFoldDB" id="A0A098R087"/>
<comment type="caution">
    <text evidence="1">The sequence shown here is derived from an EMBL/GenBank/DDBJ whole genome shotgun (WGS) entry which is preliminary data.</text>
</comment>
<organism evidence="1 2">
    <name type="scientific">Spirochaeta lutea</name>
    <dbReference type="NCBI Taxonomy" id="1480694"/>
    <lineage>
        <taxon>Bacteria</taxon>
        <taxon>Pseudomonadati</taxon>
        <taxon>Spirochaetota</taxon>
        <taxon>Spirochaetia</taxon>
        <taxon>Spirochaetales</taxon>
        <taxon>Spirochaetaceae</taxon>
        <taxon>Spirochaeta</taxon>
    </lineage>
</organism>
<name>A0A098R087_9SPIO</name>
<reference evidence="1 2" key="1">
    <citation type="submission" date="2014-05" db="EMBL/GenBank/DDBJ databases">
        <title>De novo Genome Sequence of Spirocheata sp.</title>
        <authorList>
            <person name="Shivani Y."/>
            <person name="Subhash Y."/>
            <person name="Tushar L."/>
            <person name="Sasikala C."/>
            <person name="Ramana C.V."/>
        </authorList>
    </citation>
    <scope>NUCLEOTIDE SEQUENCE [LARGE SCALE GENOMIC DNA]</scope>
    <source>
        <strain evidence="1 2">JC230</strain>
    </source>
</reference>